<dbReference type="PATRIC" id="fig|994573.3.peg.2127"/>
<dbReference type="PROSITE" id="PS50991">
    <property type="entry name" value="PYR_CT"/>
    <property type="match status" value="1"/>
</dbReference>
<proteinExistence type="inferred from homology"/>
<evidence type="ECO:0000256" key="1">
    <source>
        <dbReference type="ARBA" id="ARBA00022679"/>
    </source>
</evidence>
<dbReference type="Proteomes" id="UP000017747">
    <property type="component" value="Unassembled WGS sequence"/>
</dbReference>
<dbReference type="eggNOG" id="COG0119">
    <property type="taxonomic scope" value="Bacteria"/>
</dbReference>
<dbReference type="EMBL" id="AXUN02000180">
    <property type="protein sequence ID" value="ETA80513.1"/>
    <property type="molecule type" value="Genomic_DNA"/>
</dbReference>
<dbReference type="Gene3D" id="3.20.20.70">
    <property type="entry name" value="Aldolase class I"/>
    <property type="match status" value="1"/>
</dbReference>
<dbReference type="SUPFAM" id="SSF51569">
    <property type="entry name" value="Aldolase"/>
    <property type="match status" value="1"/>
</dbReference>
<dbReference type="RefSeq" id="WP_023388913.1">
    <property type="nucleotide sequence ID" value="NZ_AXUN02000180.1"/>
</dbReference>
<accession>V7I3R4</accession>
<keyword evidence="5" id="KW-1185">Reference proteome</keyword>
<reference evidence="4 5" key="1">
    <citation type="journal article" date="2014" name="Genome Announc.">
        <title>Genome Sequence of Youngiibacter fragilis, the Type Strain of the Genus Youngiibacter.</title>
        <authorList>
            <person name="Wawrik C.B."/>
            <person name="Callaghan A.V."/>
            <person name="Stamps B.W."/>
            <person name="Wawrik B."/>
        </authorList>
    </citation>
    <scope>NUCLEOTIDE SEQUENCE [LARGE SCALE GENOMIC DNA]</scope>
    <source>
        <strain evidence="4 5">232.1</strain>
    </source>
</reference>
<keyword evidence="1 2" id="KW-0808">Transferase</keyword>
<dbReference type="InterPro" id="IPR000891">
    <property type="entry name" value="PYR_CT"/>
</dbReference>
<dbReference type="GO" id="GO:0046912">
    <property type="term" value="F:acyltransferase activity, acyl groups converted into alkyl on transfer"/>
    <property type="evidence" value="ECO:0007669"/>
    <property type="project" value="InterPro"/>
</dbReference>
<organism evidence="4 5">
    <name type="scientific">Youngiibacter fragilis 232.1</name>
    <dbReference type="NCBI Taxonomy" id="994573"/>
    <lineage>
        <taxon>Bacteria</taxon>
        <taxon>Bacillati</taxon>
        <taxon>Bacillota</taxon>
        <taxon>Clostridia</taxon>
        <taxon>Eubacteriales</taxon>
        <taxon>Clostridiaceae</taxon>
        <taxon>Youngiibacter</taxon>
    </lineage>
</organism>
<dbReference type="PROSITE" id="PS00816">
    <property type="entry name" value="AIPM_HOMOCIT_SYNTH_2"/>
    <property type="match status" value="1"/>
</dbReference>
<name>V7I3R4_9CLOT</name>
<dbReference type="InterPro" id="IPR013785">
    <property type="entry name" value="Aldolase_TIM"/>
</dbReference>
<dbReference type="PANTHER" id="PTHR42880">
    <property type="entry name" value="HOMOCITRATE SYNTHASE"/>
    <property type="match status" value="1"/>
</dbReference>
<dbReference type="PROSITE" id="PS00815">
    <property type="entry name" value="AIPM_HOMOCIT_SYNTH_1"/>
    <property type="match status" value="1"/>
</dbReference>
<protein>
    <submittedName>
        <fullName evidence="4">Homocitrate synthase</fullName>
    </submittedName>
</protein>
<sequence length="271" mass="29408">MKQKAYLMDTTLRDGEQRPGCALTFDQKVKIAKLLDAAGINQIDAGSPAMGRDECDVIREIVANRSNAKISVWCRMNEADLLAAISCIPDNIHISAPISDAHIHTKLRTSRSGLQKELLRSVAFIKDRGFNVTVGFEDASRADIAFMSAISSRLREMGVLRVQFSDTVGIMTPQRTFDYVTGLIRSGSPPITFHGHDDLGMAVANSIAALRAGAFGIETTLLGLGERAGNCDLEKLVGAIGNYYETGTTYGDAKMLSRKVSEILCLTYSGR</sequence>
<dbReference type="OrthoDB" id="9804858at2"/>
<feature type="domain" description="Pyruvate carboxyltransferase" evidence="3">
    <location>
        <begin position="5"/>
        <end position="254"/>
    </location>
</feature>
<evidence type="ECO:0000259" key="3">
    <source>
        <dbReference type="PROSITE" id="PS50991"/>
    </source>
</evidence>
<evidence type="ECO:0000256" key="2">
    <source>
        <dbReference type="RuleBase" id="RU003523"/>
    </source>
</evidence>
<evidence type="ECO:0000313" key="4">
    <source>
        <dbReference type="EMBL" id="ETA80513.1"/>
    </source>
</evidence>
<dbReference type="AlphaFoldDB" id="V7I3R4"/>
<dbReference type="Pfam" id="PF00682">
    <property type="entry name" value="HMGL-like"/>
    <property type="match status" value="1"/>
</dbReference>
<comment type="similarity">
    <text evidence="2">Belongs to the alpha-IPM synthase/homocitrate synthase family.</text>
</comment>
<dbReference type="GO" id="GO:0019752">
    <property type="term" value="P:carboxylic acid metabolic process"/>
    <property type="evidence" value="ECO:0007669"/>
    <property type="project" value="InterPro"/>
</dbReference>
<evidence type="ECO:0000313" key="5">
    <source>
        <dbReference type="Proteomes" id="UP000017747"/>
    </source>
</evidence>
<dbReference type="STRING" id="994573.T472_0211450"/>
<gene>
    <name evidence="4" type="ORF">T472_0211450</name>
</gene>
<dbReference type="PANTHER" id="PTHR42880:SF1">
    <property type="entry name" value="ISOPROPYLMALATE_HOMOCITRATE_CITRAMALATE SYNTHASE FAMILY PROTEIN"/>
    <property type="match status" value="1"/>
</dbReference>
<dbReference type="InterPro" id="IPR002034">
    <property type="entry name" value="AIPM/Hcit_synth_CS"/>
</dbReference>
<comment type="caution">
    <text evidence="4">The sequence shown here is derived from an EMBL/GenBank/DDBJ whole genome shotgun (WGS) entry which is preliminary data.</text>
</comment>